<protein>
    <recommendedName>
        <fullName evidence="6">G-protein coupled receptors family 1 profile domain-containing protein</fullName>
    </recommendedName>
</protein>
<sequence>MEGMEPTGIARRQTNCSATGDMIPLISPLMTWDEFVLFNTYIAPFTIFVCAIGVSSNMVNILVFYKMGFSSSSNISLFCLAIADACTVAAIFLIACWDSFDDTYLPMPLKEVALTISTVYYFFSSMGSWITAVINVERSCCIAFPIKVKLFFTRKNIVIFIVGMFIFQIASSLPRCFAIGLTKITSPVTNRTVVIFDLEKYNAGMFFMSMLVSFSIPGLICFVIVLVGTIFLISNFKQSRQLRKSMKGSEGISDKMSVKDARLVRSIIFICVIFIVGSTPNVLLYLIQTIYPTLNIIDPYLGNLTYAFYTVSHTFQATASSVNIFVYFGMGSRFKYTFKQTFFCQSR</sequence>
<keyword evidence="3 5" id="KW-1133">Transmembrane helix</keyword>
<dbReference type="Gene3D" id="1.20.1070.10">
    <property type="entry name" value="Rhodopsin 7-helix transmembrane proteins"/>
    <property type="match status" value="1"/>
</dbReference>
<evidence type="ECO:0000256" key="3">
    <source>
        <dbReference type="ARBA" id="ARBA00022989"/>
    </source>
</evidence>
<evidence type="ECO:0000313" key="8">
    <source>
        <dbReference type="Proteomes" id="UP001283361"/>
    </source>
</evidence>
<feature type="transmembrane region" description="Helical" evidence="5">
    <location>
        <begin position="77"/>
        <end position="100"/>
    </location>
</feature>
<dbReference type="Proteomes" id="UP001283361">
    <property type="component" value="Unassembled WGS sequence"/>
</dbReference>
<accession>A0AAE0YJR0</accession>
<dbReference type="GO" id="GO:0004930">
    <property type="term" value="F:G protein-coupled receptor activity"/>
    <property type="evidence" value="ECO:0007669"/>
    <property type="project" value="InterPro"/>
</dbReference>
<name>A0AAE0YJR0_9GAST</name>
<dbReference type="InterPro" id="IPR052954">
    <property type="entry name" value="GPCR-Ligand_Int"/>
</dbReference>
<feature type="transmembrane region" description="Helical" evidence="5">
    <location>
        <begin position="263"/>
        <end position="287"/>
    </location>
</feature>
<dbReference type="SUPFAM" id="SSF81321">
    <property type="entry name" value="Family A G protein-coupled receptor-like"/>
    <property type="match status" value="1"/>
</dbReference>
<feature type="transmembrane region" description="Helical" evidence="5">
    <location>
        <begin position="157"/>
        <end position="181"/>
    </location>
</feature>
<comment type="subcellular location">
    <subcellularLocation>
        <location evidence="1">Membrane</location>
    </subcellularLocation>
</comment>
<evidence type="ECO:0000256" key="1">
    <source>
        <dbReference type="ARBA" id="ARBA00004370"/>
    </source>
</evidence>
<feature type="transmembrane region" description="Helical" evidence="5">
    <location>
        <begin position="112"/>
        <end position="136"/>
    </location>
</feature>
<dbReference type="InterPro" id="IPR017452">
    <property type="entry name" value="GPCR_Rhodpsn_7TM"/>
</dbReference>
<feature type="transmembrane region" description="Helical" evidence="5">
    <location>
        <begin position="307"/>
        <end position="330"/>
    </location>
</feature>
<keyword evidence="4 5" id="KW-0472">Membrane</keyword>
<feature type="transmembrane region" description="Helical" evidence="5">
    <location>
        <begin position="41"/>
        <end position="65"/>
    </location>
</feature>
<dbReference type="GO" id="GO:0016020">
    <property type="term" value="C:membrane"/>
    <property type="evidence" value="ECO:0007669"/>
    <property type="project" value="UniProtKB-SubCell"/>
</dbReference>
<dbReference type="AlphaFoldDB" id="A0AAE0YJR0"/>
<feature type="domain" description="G-protein coupled receptors family 1 profile" evidence="6">
    <location>
        <begin position="56"/>
        <end position="327"/>
    </location>
</feature>
<dbReference type="PRINTS" id="PR00237">
    <property type="entry name" value="GPCRRHODOPSN"/>
</dbReference>
<dbReference type="PANTHER" id="PTHR46641:SF18">
    <property type="entry name" value="G-PROTEIN COUPLED RECEPTORS FAMILY 1 PROFILE DOMAIN-CONTAINING PROTEIN"/>
    <property type="match status" value="1"/>
</dbReference>
<gene>
    <name evidence="7" type="ORF">RRG08_039535</name>
</gene>
<dbReference type="PANTHER" id="PTHR46641">
    <property type="entry name" value="FMRFAMIDE RECEPTOR-RELATED"/>
    <property type="match status" value="1"/>
</dbReference>
<dbReference type="InterPro" id="IPR000276">
    <property type="entry name" value="GPCR_Rhodpsn"/>
</dbReference>
<feature type="transmembrane region" description="Helical" evidence="5">
    <location>
        <begin position="201"/>
        <end position="234"/>
    </location>
</feature>
<evidence type="ECO:0000256" key="2">
    <source>
        <dbReference type="ARBA" id="ARBA00022692"/>
    </source>
</evidence>
<dbReference type="EMBL" id="JAWDGP010006036">
    <property type="protein sequence ID" value="KAK3748283.1"/>
    <property type="molecule type" value="Genomic_DNA"/>
</dbReference>
<evidence type="ECO:0000256" key="4">
    <source>
        <dbReference type="ARBA" id="ARBA00023136"/>
    </source>
</evidence>
<reference evidence="7" key="1">
    <citation type="journal article" date="2023" name="G3 (Bethesda)">
        <title>A reference genome for the long-term kleptoplast-retaining sea slug Elysia crispata morphotype clarki.</title>
        <authorList>
            <person name="Eastman K.E."/>
            <person name="Pendleton A.L."/>
            <person name="Shaikh M.A."/>
            <person name="Suttiyut T."/>
            <person name="Ogas R."/>
            <person name="Tomko P."/>
            <person name="Gavelis G."/>
            <person name="Widhalm J.R."/>
            <person name="Wisecaver J.H."/>
        </authorList>
    </citation>
    <scope>NUCLEOTIDE SEQUENCE</scope>
    <source>
        <strain evidence="7">ECLA1</strain>
    </source>
</reference>
<evidence type="ECO:0000256" key="5">
    <source>
        <dbReference type="SAM" id="Phobius"/>
    </source>
</evidence>
<keyword evidence="8" id="KW-1185">Reference proteome</keyword>
<proteinExistence type="predicted"/>
<evidence type="ECO:0000313" key="7">
    <source>
        <dbReference type="EMBL" id="KAK3748283.1"/>
    </source>
</evidence>
<evidence type="ECO:0000259" key="6">
    <source>
        <dbReference type="PROSITE" id="PS50262"/>
    </source>
</evidence>
<dbReference type="PROSITE" id="PS50262">
    <property type="entry name" value="G_PROTEIN_RECEP_F1_2"/>
    <property type="match status" value="1"/>
</dbReference>
<comment type="caution">
    <text evidence="7">The sequence shown here is derived from an EMBL/GenBank/DDBJ whole genome shotgun (WGS) entry which is preliminary data.</text>
</comment>
<keyword evidence="2 5" id="KW-0812">Transmembrane</keyword>
<dbReference type="Pfam" id="PF00001">
    <property type="entry name" value="7tm_1"/>
    <property type="match status" value="1"/>
</dbReference>
<organism evidence="7 8">
    <name type="scientific">Elysia crispata</name>
    <name type="common">lettuce slug</name>
    <dbReference type="NCBI Taxonomy" id="231223"/>
    <lineage>
        <taxon>Eukaryota</taxon>
        <taxon>Metazoa</taxon>
        <taxon>Spiralia</taxon>
        <taxon>Lophotrochozoa</taxon>
        <taxon>Mollusca</taxon>
        <taxon>Gastropoda</taxon>
        <taxon>Heterobranchia</taxon>
        <taxon>Euthyneura</taxon>
        <taxon>Panpulmonata</taxon>
        <taxon>Sacoglossa</taxon>
        <taxon>Placobranchoidea</taxon>
        <taxon>Plakobranchidae</taxon>
        <taxon>Elysia</taxon>
    </lineage>
</organism>